<evidence type="ECO:0000313" key="4">
    <source>
        <dbReference type="EMBL" id="KAF7274792.1"/>
    </source>
</evidence>
<keyword evidence="1" id="KW-0863">Zinc-finger</keyword>
<dbReference type="AlphaFoldDB" id="A0A834I924"/>
<dbReference type="EMBL" id="JAACXV010012085">
    <property type="protein sequence ID" value="KAF7274792.1"/>
    <property type="molecule type" value="Genomic_DNA"/>
</dbReference>
<evidence type="ECO:0000256" key="1">
    <source>
        <dbReference type="PROSITE-ProRule" id="PRU00047"/>
    </source>
</evidence>
<proteinExistence type="predicted"/>
<sequence length="401" mass="45965">RDSVLDTIMENTKIVETDSTIDFEFYRRGLRGLSATELADVMKDLTEQNPRREYSNENVHSNRKGAESQIRSRDAKHYTSPEHYECGSNGGGDDKQKIGTNTARNRQENTKNRILIAREYSPAVLARPVMMDVSTQTDISRRIEMTTVELQTENTSNTICTYNEVAATKKNNENKTLPNPQKAQSKASKSTRPNLEWQNPKQINNIYEIKIRKEKASGAETLAAIRGKLTRKELAGDGLKHVRVHRHGLVSLICKDQKQKKDLIEKISSVHGIKIDNSEKRPKFRIPGVSREITDEQIIKDLADQNEENMNIIQEERKKTDNNEEPEEIIKVVKKYICKNPERNNVIIETIPSIYRAVLKKGKVSVEYLRQFVDDFNAILLCYKCSRFGHKQINCRSAQCC</sequence>
<evidence type="ECO:0000256" key="2">
    <source>
        <dbReference type="SAM" id="MobiDB-lite"/>
    </source>
</evidence>
<dbReference type="OrthoDB" id="10042604at2759"/>
<feature type="region of interest" description="Disordered" evidence="2">
    <location>
        <begin position="47"/>
        <end position="110"/>
    </location>
</feature>
<comment type="caution">
    <text evidence="4">The sequence shown here is derived from an EMBL/GenBank/DDBJ whole genome shotgun (WGS) entry which is preliminary data.</text>
</comment>
<feature type="compositionally biased region" description="Basic and acidic residues" evidence="2">
    <location>
        <begin position="64"/>
        <end position="85"/>
    </location>
</feature>
<accession>A0A834I924</accession>
<feature type="compositionally biased region" description="Polar residues" evidence="2">
    <location>
        <begin position="174"/>
        <end position="195"/>
    </location>
</feature>
<gene>
    <name evidence="4" type="ORF">GWI33_012538</name>
</gene>
<name>A0A834I924_RHYFE</name>
<dbReference type="InterPro" id="IPR001878">
    <property type="entry name" value="Znf_CCHC"/>
</dbReference>
<keyword evidence="1" id="KW-0862">Zinc</keyword>
<evidence type="ECO:0000313" key="5">
    <source>
        <dbReference type="Proteomes" id="UP000625711"/>
    </source>
</evidence>
<dbReference type="Proteomes" id="UP000625711">
    <property type="component" value="Unassembled WGS sequence"/>
</dbReference>
<organism evidence="4 5">
    <name type="scientific">Rhynchophorus ferrugineus</name>
    <name type="common">Red palm weevil</name>
    <name type="synonym">Curculio ferrugineus</name>
    <dbReference type="NCBI Taxonomy" id="354439"/>
    <lineage>
        <taxon>Eukaryota</taxon>
        <taxon>Metazoa</taxon>
        <taxon>Ecdysozoa</taxon>
        <taxon>Arthropoda</taxon>
        <taxon>Hexapoda</taxon>
        <taxon>Insecta</taxon>
        <taxon>Pterygota</taxon>
        <taxon>Neoptera</taxon>
        <taxon>Endopterygota</taxon>
        <taxon>Coleoptera</taxon>
        <taxon>Polyphaga</taxon>
        <taxon>Cucujiformia</taxon>
        <taxon>Curculionidae</taxon>
        <taxon>Dryophthorinae</taxon>
        <taxon>Rhynchophorus</taxon>
    </lineage>
</organism>
<reference evidence="4" key="1">
    <citation type="submission" date="2020-08" db="EMBL/GenBank/DDBJ databases">
        <title>Genome sequencing and assembly of the red palm weevil Rhynchophorus ferrugineus.</title>
        <authorList>
            <person name="Dias G.B."/>
            <person name="Bergman C.M."/>
            <person name="Manee M."/>
        </authorList>
    </citation>
    <scope>NUCLEOTIDE SEQUENCE</scope>
    <source>
        <strain evidence="4">AA-2017</strain>
        <tissue evidence="4">Whole larva</tissue>
    </source>
</reference>
<dbReference type="PROSITE" id="PS50158">
    <property type="entry name" value="ZF_CCHC"/>
    <property type="match status" value="1"/>
</dbReference>
<feature type="non-terminal residue" evidence="4">
    <location>
        <position position="1"/>
    </location>
</feature>
<dbReference type="GO" id="GO:0008270">
    <property type="term" value="F:zinc ion binding"/>
    <property type="evidence" value="ECO:0007669"/>
    <property type="project" value="UniProtKB-KW"/>
</dbReference>
<keyword evidence="5" id="KW-1185">Reference proteome</keyword>
<dbReference type="GO" id="GO:0003676">
    <property type="term" value="F:nucleic acid binding"/>
    <property type="evidence" value="ECO:0007669"/>
    <property type="project" value="InterPro"/>
</dbReference>
<feature type="region of interest" description="Disordered" evidence="2">
    <location>
        <begin position="170"/>
        <end position="195"/>
    </location>
</feature>
<keyword evidence="1" id="KW-0479">Metal-binding</keyword>
<protein>
    <recommendedName>
        <fullName evidence="3">CCHC-type domain-containing protein</fullName>
    </recommendedName>
</protein>
<evidence type="ECO:0000259" key="3">
    <source>
        <dbReference type="PROSITE" id="PS50158"/>
    </source>
</evidence>
<feature type="domain" description="CCHC-type" evidence="3">
    <location>
        <begin position="382"/>
        <end position="397"/>
    </location>
</feature>